<reference evidence="3 4" key="1">
    <citation type="submission" date="2018-06" db="EMBL/GenBank/DDBJ databases">
        <title>Extensive metabolic versatility and redundancy in microbially diverse, dynamic hydrothermal sediments.</title>
        <authorList>
            <person name="Dombrowski N."/>
            <person name="Teske A."/>
            <person name="Baker B.J."/>
        </authorList>
    </citation>
    <scope>NUCLEOTIDE SEQUENCE [LARGE SCALE GENOMIC DNA]</scope>
    <source>
        <strain evidence="3">B9_G13</strain>
    </source>
</reference>
<dbReference type="SUPFAM" id="SSF52540">
    <property type="entry name" value="P-loop containing nucleoside triphosphate hydrolases"/>
    <property type="match status" value="1"/>
</dbReference>
<feature type="coiled-coil region" evidence="1">
    <location>
        <begin position="99"/>
        <end position="133"/>
    </location>
</feature>
<dbReference type="Proteomes" id="UP000277633">
    <property type="component" value="Unassembled WGS sequence"/>
</dbReference>
<sequence>LRELINKKESIATQTEKMRHSLDSFESEKRLLEREINEARVDIGKNEVRLADLEEELKSFQGVRFLMDLSLKELKKELPKIEKELGSIGPVNLRAAESIKEEEESLLEVKEKIQKLERERDAVIDMINKIEVKKKEVFMNCFNSIRKNFAEMFYNFFEGNAELKLTDYEDPSNAGLIIEAKYKGKALQSIDSMSGGEKSLTALAFIFAILLYKPAPLYVFDEADAALDEINSAKVAKAIKEFSKKAQIIAITHNHNIIRDADQIIGVTLAKDKSSVIGLDLKQKLLENA</sequence>
<dbReference type="Pfam" id="PF02463">
    <property type="entry name" value="SMC_N"/>
    <property type="match status" value="1"/>
</dbReference>
<keyword evidence="1" id="KW-0175">Coiled coil</keyword>
<name>A0A497JG88_9ARCH</name>
<organism evidence="3 4">
    <name type="scientific">Candidatus Iainarchaeum sp</name>
    <dbReference type="NCBI Taxonomy" id="3101447"/>
    <lineage>
        <taxon>Archaea</taxon>
        <taxon>Candidatus Iainarchaeota</taxon>
        <taxon>Candidatus Iainarchaeia</taxon>
        <taxon>Candidatus Iainarchaeales</taxon>
        <taxon>Candidatus Iainarchaeaceae</taxon>
        <taxon>Candidatus Iainarchaeum</taxon>
    </lineage>
</organism>
<dbReference type="InterPro" id="IPR003395">
    <property type="entry name" value="RecF/RecN/SMC_N"/>
</dbReference>
<feature type="non-terminal residue" evidence="3">
    <location>
        <position position="1"/>
    </location>
</feature>
<feature type="coiled-coil region" evidence="1">
    <location>
        <begin position="15"/>
        <end position="56"/>
    </location>
</feature>
<protein>
    <submittedName>
        <fullName evidence="3">Chromosome segregation protein SMC</fullName>
    </submittedName>
</protein>
<feature type="domain" description="RecF/RecN/SMC N-terminal" evidence="2">
    <location>
        <begin position="68"/>
        <end position="273"/>
    </location>
</feature>
<evidence type="ECO:0000313" key="4">
    <source>
        <dbReference type="Proteomes" id="UP000277633"/>
    </source>
</evidence>
<dbReference type="EMBL" id="QMWO01000032">
    <property type="protein sequence ID" value="RLG69969.1"/>
    <property type="molecule type" value="Genomic_DNA"/>
</dbReference>
<accession>A0A497JG88</accession>
<comment type="caution">
    <text evidence="3">The sequence shown here is derived from an EMBL/GenBank/DDBJ whole genome shotgun (WGS) entry which is preliminary data.</text>
</comment>
<proteinExistence type="predicted"/>
<evidence type="ECO:0000259" key="2">
    <source>
        <dbReference type="Pfam" id="PF02463"/>
    </source>
</evidence>
<evidence type="ECO:0000313" key="3">
    <source>
        <dbReference type="EMBL" id="RLG69969.1"/>
    </source>
</evidence>
<dbReference type="AlphaFoldDB" id="A0A497JG88"/>
<dbReference type="InterPro" id="IPR027417">
    <property type="entry name" value="P-loop_NTPase"/>
</dbReference>
<dbReference type="Gene3D" id="3.40.50.300">
    <property type="entry name" value="P-loop containing nucleotide triphosphate hydrolases"/>
    <property type="match status" value="1"/>
</dbReference>
<gene>
    <name evidence="3" type="ORF">DRO07_01295</name>
</gene>
<dbReference type="PANTHER" id="PTHR43977">
    <property type="entry name" value="STRUCTURAL MAINTENANCE OF CHROMOSOMES PROTEIN 3"/>
    <property type="match status" value="1"/>
</dbReference>
<evidence type="ECO:0000256" key="1">
    <source>
        <dbReference type="SAM" id="Coils"/>
    </source>
</evidence>